<reference evidence="2" key="1">
    <citation type="submission" date="2023-10" db="EMBL/GenBank/DDBJ databases">
        <authorList>
            <person name="Chen Y."/>
            <person name="Shah S."/>
            <person name="Dougan E. K."/>
            <person name="Thang M."/>
            <person name="Chan C."/>
        </authorList>
    </citation>
    <scope>NUCLEOTIDE SEQUENCE [LARGE SCALE GENOMIC DNA]</scope>
</reference>
<accession>A0ABN9SLK1</accession>
<evidence type="ECO:0008006" key="4">
    <source>
        <dbReference type="Google" id="ProtNLM"/>
    </source>
</evidence>
<dbReference type="EMBL" id="CAUYUJ010011847">
    <property type="protein sequence ID" value="CAK0832697.1"/>
    <property type="molecule type" value="Genomic_DNA"/>
</dbReference>
<proteinExistence type="predicted"/>
<keyword evidence="3" id="KW-1185">Reference proteome</keyword>
<dbReference type="InterPro" id="IPR037151">
    <property type="entry name" value="AlkB-like_sf"/>
</dbReference>
<name>A0ABN9SLK1_9DINO</name>
<evidence type="ECO:0000256" key="1">
    <source>
        <dbReference type="SAM" id="SignalP"/>
    </source>
</evidence>
<feature type="signal peptide" evidence="1">
    <location>
        <begin position="1"/>
        <end position="26"/>
    </location>
</feature>
<organism evidence="2 3">
    <name type="scientific">Prorocentrum cordatum</name>
    <dbReference type="NCBI Taxonomy" id="2364126"/>
    <lineage>
        <taxon>Eukaryota</taxon>
        <taxon>Sar</taxon>
        <taxon>Alveolata</taxon>
        <taxon>Dinophyceae</taxon>
        <taxon>Prorocentrales</taxon>
        <taxon>Prorocentraceae</taxon>
        <taxon>Prorocentrum</taxon>
    </lineage>
</organism>
<sequence length="1043" mass="116041">MANKTCPVRWLAIFVELEGAWLLTVAASEQQVSTMRTALGRVLTPLPAKQRRAVEESLRPLDELDRDRVAAWDTVVDLRPEVRASARGKAHSPEARPPVTLNTLNEFMEQFINARQTLEPRGSAAAEMGSDAVFTRRGHSHTHLACWTLRAQTLAMVVVISVGEPPELTYIRCHREGRRHLLLTRRLRQESSPASPATLAQVAELAPRMAVEGSLPKPDAKRKCYFLQRCGDALQAVSPQAETVVAKLTVHERHCVKMMMARLLGEGHEQPEGCLNEACSGKPAVWITRDLTIPGEVPMAMARRIRPRMVPRRVSVTFRKALSGEPVTHKTKIKPTGKIGDVSMELCVATGRAYPDTALLFQGQRLLNSVTLARCGIQGGAVELAAVAVQSEPTAQLQDLSFELYVAPHGSINMKDRPPEYFDAARDEFRSLSPVEWLAPAFHGHEIVFREPPSKFHEGETKRSFLNKRGYFTVHEMVHHTIAFESVGGVTFDVTSLEKNTNSKCTWRFVKSARSARHFVPPFNKRLRSRSETVAGDDAAGAFKKNALCPSLAVRPAATSRANSMAFIFQFPADVTVLVNEMEGTLCQTLAAHGGTPSARAVKAGLALLPPELTEVAARVAAQHGFLAFTAQEKRDRMDAEMRAERQKKFIGRITDHTTSEADRVIREVPYAVQQCIAEEFDKRLGRAPSGPMEEALAERARANKRIRELRKQVGRDAARIAACLPIDPAQEQREKRPVPRALTTMGRARRVRDDLDIWVLPHFAQQVLGFDPAALMTQLQSYPRIRAGQNIAPGAAQWVEGENKALNYRGGPVRRNKMWFQRGDPKSIGTIRYLHTGWQKNILCATADVRLCPEVALVADRYDAWAEREGYPSANHYIVTEYEGGDHCIGYHFDKAPSIRPESLITAVKTGAHGRPFQLRDRVIVRGEGGEDVHDMEERHKRELREHTEACTASDEFKQAQKTKLLALQREQERAQGSKAPFFDEVLSPGTALVMTLEANLRTQHGVPQIGDAGHSGSIVFRTIEIVPPGRRQVERMGESGR</sequence>
<dbReference type="SUPFAM" id="SSF51197">
    <property type="entry name" value="Clavaminate synthase-like"/>
    <property type="match status" value="1"/>
</dbReference>
<dbReference type="Gene3D" id="2.60.120.590">
    <property type="entry name" value="Alpha-ketoglutarate-dependent dioxygenase AlkB-like"/>
    <property type="match status" value="1"/>
</dbReference>
<feature type="chain" id="PRO_5046649323" description="Ubiquitin-like domain-containing protein" evidence="1">
    <location>
        <begin position="27"/>
        <end position="1043"/>
    </location>
</feature>
<protein>
    <recommendedName>
        <fullName evidence="4">Ubiquitin-like domain-containing protein</fullName>
    </recommendedName>
</protein>
<evidence type="ECO:0000313" key="3">
    <source>
        <dbReference type="Proteomes" id="UP001189429"/>
    </source>
</evidence>
<comment type="caution">
    <text evidence="2">The sequence shown here is derived from an EMBL/GenBank/DDBJ whole genome shotgun (WGS) entry which is preliminary data.</text>
</comment>
<evidence type="ECO:0000313" key="2">
    <source>
        <dbReference type="EMBL" id="CAK0832697.1"/>
    </source>
</evidence>
<dbReference type="Proteomes" id="UP001189429">
    <property type="component" value="Unassembled WGS sequence"/>
</dbReference>
<keyword evidence="1" id="KW-0732">Signal</keyword>
<gene>
    <name evidence="2" type="ORF">PCOR1329_LOCUS30647</name>
</gene>